<dbReference type="InterPro" id="IPR035642">
    <property type="entry name" value="MraZ_N"/>
</dbReference>
<dbReference type="SUPFAM" id="SSF89447">
    <property type="entry name" value="AbrB/MazE/MraZ-like"/>
    <property type="match status" value="1"/>
</dbReference>
<reference evidence="3" key="1">
    <citation type="submission" date="2023-04" db="EMBL/GenBank/DDBJ databases">
        <title>Sphingomonas sp. MAHUQ-71 isolated from rice field.</title>
        <authorList>
            <person name="Huq M.A."/>
        </authorList>
    </citation>
    <scope>NUCLEOTIDE SEQUENCE</scope>
    <source>
        <strain evidence="3">MAHUQ-71</strain>
    </source>
</reference>
<protein>
    <submittedName>
        <fullName evidence="3">Division/cell wall cluster transcriptional repressor MraZ</fullName>
    </submittedName>
</protein>
<feature type="domain" description="SpoVT-AbrB" evidence="2">
    <location>
        <begin position="10"/>
        <end position="64"/>
    </location>
</feature>
<keyword evidence="1" id="KW-0238">DNA-binding</keyword>
<dbReference type="Gene3D" id="3.40.1550.20">
    <property type="entry name" value="Transcriptional regulator MraZ domain"/>
    <property type="match status" value="1"/>
</dbReference>
<evidence type="ECO:0000256" key="1">
    <source>
        <dbReference type="PROSITE-ProRule" id="PRU01076"/>
    </source>
</evidence>
<dbReference type="InterPro" id="IPR038619">
    <property type="entry name" value="MraZ_sf"/>
</dbReference>
<dbReference type="PANTHER" id="PTHR34701">
    <property type="entry name" value="TRANSCRIPTIONAL REGULATOR MRAZ"/>
    <property type="match status" value="1"/>
</dbReference>
<name>A0ABT6N2Q5_9SPHN</name>
<dbReference type="InterPro" id="IPR037914">
    <property type="entry name" value="SpoVT-AbrB_sf"/>
</dbReference>
<dbReference type="InterPro" id="IPR003444">
    <property type="entry name" value="MraZ"/>
</dbReference>
<dbReference type="PROSITE" id="PS51740">
    <property type="entry name" value="SPOVT_ABRB"/>
    <property type="match status" value="1"/>
</dbReference>
<comment type="caution">
    <text evidence="3">The sequence shown here is derived from an EMBL/GenBank/DDBJ whole genome shotgun (WGS) entry which is preliminary data.</text>
</comment>
<organism evidence="3 4">
    <name type="scientific">Sphingomonas oryzagri</name>
    <dbReference type="NCBI Taxonomy" id="3042314"/>
    <lineage>
        <taxon>Bacteria</taxon>
        <taxon>Pseudomonadati</taxon>
        <taxon>Pseudomonadota</taxon>
        <taxon>Alphaproteobacteria</taxon>
        <taxon>Sphingomonadales</taxon>
        <taxon>Sphingomonadaceae</taxon>
        <taxon>Sphingomonas</taxon>
    </lineage>
</organism>
<gene>
    <name evidence="3" type="ORF">QGN17_12040</name>
</gene>
<dbReference type="InterPro" id="IPR007159">
    <property type="entry name" value="SpoVT-AbrB_dom"/>
</dbReference>
<evidence type="ECO:0000313" key="3">
    <source>
        <dbReference type="EMBL" id="MDH7639462.1"/>
    </source>
</evidence>
<evidence type="ECO:0000259" key="2">
    <source>
        <dbReference type="PROSITE" id="PS51740"/>
    </source>
</evidence>
<dbReference type="Proteomes" id="UP001160625">
    <property type="component" value="Unassembled WGS sequence"/>
</dbReference>
<dbReference type="RefSeq" id="WP_281044726.1">
    <property type="nucleotide sequence ID" value="NZ_JARYGZ010000001.1"/>
</dbReference>
<dbReference type="EMBL" id="JARYGZ010000001">
    <property type="protein sequence ID" value="MDH7639462.1"/>
    <property type="molecule type" value="Genomic_DNA"/>
</dbReference>
<evidence type="ECO:0000313" key="4">
    <source>
        <dbReference type="Proteomes" id="UP001160625"/>
    </source>
</evidence>
<dbReference type="CDD" id="cd16321">
    <property type="entry name" value="MraZ_C"/>
    <property type="match status" value="1"/>
</dbReference>
<proteinExistence type="predicted"/>
<dbReference type="CDD" id="cd16320">
    <property type="entry name" value="MraZ_N"/>
    <property type="match status" value="1"/>
</dbReference>
<dbReference type="PANTHER" id="PTHR34701:SF1">
    <property type="entry name" value="TRANSCRIPTIONAL REGULATOR MRAZ"/>
    <property type="match status" value="1"/>
</dbReference>
<accession>A0ABT6N2Q5</accession>
<dbReference type="InterPro" id="IPR035644">
    <property type="entry name" value="MraZ_C"/>
</dbReference>
<keyword evidence="4" id="KW-1185">Reference proteome</keyword>
<sequence length="168" mass="18346">MDIGHIFQGHALNAVDAKGRVSVPASFRTLIEKRALANALDPENALKIGEHKSGDCLWALDAVASAEIDIQLAASVAELPAAERMDKLEELAMDAHGGLERVTFDGAGRMVLSPMLREFGQIEDLAFFVGAGLTFQIWNPRIAMERLPETSRVRKPLAFLLKERGIVL</sequence>